<dbReference type="InterPro" id="IPR010285">
    <property type="entry name" value="DNA_helicase_pif1-like_DEAD"/>
</dbReference>
<dbReference type="GO" id="GO:0006281">
    <property type="term" value="P:DNA repair"/>
    <property type="evidence" value="ECO:0007669"/>
    <property type="project" value="UniProtKB-KW"/>
</dbReference>
<keyword evidence="1" id="KW-0234">DNA repair</keyword>
<dbReference type="GO" id="GO:0043139">
    <property type="term" value="F:5'-3' DNA helicase activity"/>
    <property type="evidence" value="ECO:0007669"/>
    <property type="project" value="UniProtKB-EC"/>
</dbReference>
<dbReference type="EMBL" id="CP144753">
    <property type="protein sequence ID" value="WVZ93694.1"/>
    <property type="molecule type" value="Genomic_DNA"/>
</dbReference>
<dbReference type="GO" id="GO:0006310">
    <property type="term" value="P:DNA recombination"/>
    <property type="evidence" value="ECO:0007669"/>
    <property type="project" value="UniProtKB-KW"/>
</dbReference>
<dbReference type="PANTHER" id="PTHR10492:SF57">
    <property type="entry name" value="ATP-DEPENDENT DNA HELICASE"/>
    <property type="match status" value="1"/>
</dbReference>
<keyword evidence="4" id="KW-1185">Reference proteome</keyword>
<dbReference type="PANTHER" id="PTHR10492">
    <property type="match status" value="1"/>
</dbReference>
<evidence type="ECO:0000313" key="4">
    <source>
        <dbReference type="Proteomes" id="UP001341281"/>
    </source>
</evidence>
<protein>
    <recommendedName>
        <fullName evidence="1">ATP-dependent DNA helicase</fullName>
        <ecNumber evidence="1">5.6.2.3</ecNumber>
    </recommendedName>
</protein>
<feature type="non-terminal residue" evidence="3">
    <location>
        <position position="1"/>
    </location>
</feature>
<keyword evidence="1" id="KW-0067">ATP-binding</keyword>
<accession>A0AAQ3UL52</accession>
<comment type="catalytic activity">
    <reaction evidence="1">
        <text>ATP + H2O = ADP + phosphate + H(+)</text>
        <dbReference type="Rhea" id="RHEA:13065"/>
        <dbReference type="ChEBI" id="CHEBI:15377"/>
        <dbReference type="ChEBI" id="CHEBI:15378"/>
        <dbReference type="ChEBI" id="CHEBI:30616"/>
        <dbReference type="ChEBI" id="CHEBI:43474"/>
        <dbReference type="ChEBI" id="CHEBI:456216"/>
        <dbReference type="EC" id="5.6.2.3"/>
    </reaction>
</comment>
<dbReference type="Proteomes" id="UP001341281">
    <property type="component" value="Chromosome 09"/>
</dbReference>
<proteinExistence type="inferred from homology"/>
<keyword evidence="1" id="KW-0378">Hydrolase</keyword>
<dbReference type="GO" id="GO:0005524">
    <property type="term" value="F:ATP binding"/>
    <property type="evidence" value="ECO:0007669"/>
    <property type="project" value="UniProtKB-KW"/>
</dbReference>
<comment type="cofactor">
    <cofactor evidence="1">
        <name>Mg(2+)</name>
        <dbReference type="ChEBI" id="CHEBI:18420"/>
    </cofactor>
</comment>
<comment type="similarity">
    <text evidence="1">Belongs to the helicase family.</text>
</comment>
<gene>
    <name evidence="3" type="ORF">U9M48_039655</name>
</gene>
<feature type="domain" description="DNA helicase Pif1-like DEAD-box helicase" evidence="2">
    <location>
        <begin position="21"/>
        <end position="234"/>
    </location>
</feature>
<evidence type="ECO:0000313" key="3">
    <source>
        <dbReference type="EMBL" id="WVZ93694.1"/>
    </source>
</evidence>
<dbReference type="GO" id="GO:0000723">
    <property type="term" value="P:telomere maintenance"/>
    <property type="evidence" value="ECO:0007669"/>
    <property type="project" value="InterPro"/>
</dbReference>
<dbReference type="Pfam" id="PF05970">
    <property type="entry name" value="PIF1"/>
    <property type="match status" value="1"/>
</dbReference>
<dbReference type="GO" id="GO:0016787">
    <property type="term" value="F:hydrolase activity"/>
    <property type="evidence" value="ECO:0007669"/>
    <property type="project" value="UniProtKB-KW"/>
</dbReference>
<keyword evidence="1" id="KW-0227">DNA damage</keyword>
<evidence type="ECO:0000259" key="2">
    <source>
        <dbReference type="Pfam" id="PF05970"/>
    </source>
</evidence>
<name>A0AAQ3UL52_PASNO</name>
<evidence type="ECO:0000256" key="1">
    <source>
        <dbReference type="RuleBase" id="RU363044"/>
    </source>
</evidence>
<dbReference type="Gene3D" id="3.40.50.300">
    <property type="entry name" value="P-loop containing nucleotide triphosphate hydrolases"/>
    <property type="match status" value="1"/>
</dbReference>
<keyword evidence="1" id="KW-0233">DNA recombination</keyword>
<reference evidence="3 4" key="1">
    <citation type="submission" date="2024-02" db="EMBL/GenBank/DDBJ databases">
        <title>High-quality chromosome-scale genome assembly of Pensacola bahiagrass (Paspalum notatum Flugge var. saurae).</title>
        <authorList>
            <person name="Vega J.M."/>
            <person name="Podio M."/>
            <person name="Orjuela J."/>
            <person name="Siena L.A."/>
            <person name="Pessino S.C."/>
            <person name="Combes M.C."/>
            <person name="Mariac C."/>
            <person name="Albertini E."/>
            <person name="Pupilli F."/>
            <person name="Ortiz J.P.A."/>
            <person name="Leblanc O."/>
        </authorList>
    </citation>
    <scope>NUCLEOTIDE SEQUENCE [LARGE SCALE GENOMIC DNA]</scope>
    <source>
        <strain evidence="3">R1</strain>
        <tissue evidence="3">Leaf</tissue>
    </source>
</reference>
<dbReference type="InterPro" id="IPR027417">
    <property type="entry name" value="P-loop_NTPase"/>
</dbReference>
<dbReference type="EC" id="5.6.2.3" evidence="1"/>
<keyword evidence="1" id="KW-0547">Nucleotide-binding</keyword>
<dbReference type="SUPFAM" id="SSF52540">
    <property type="entry name" value="P-loop containing nucleoside triphosphate hydrolases"/>
    <property type="match status" value="1"/>
</dbReference>
<dbReference type="AlphaFoldDB" id="A0AAQ3UL52"/>
<organism evidence="3 4">
    <name type="scientific">Paspalum notatum var. saurae</name>
    <dbReference type="NCBI Taxonomy" id="547442"/>
    <lineage>
        <taxon>Eukaryota</taxon>
        <taxon>Viridiplantae</taxon>
        <taxon>Streptophyta</taxon>
        <taxon>Embryophyta</taxon>
        <taxon>Tracheophyta</taxon>
        <taxon>Spermatophyta</taxon>
        <taxon>Magnoliopsida</taxon>
        <taxon>Liliopsida</taxon>
        <taxon>Poales</taxon>
        <taxon>Poaceae</taxon>
        <taxon>PACMAD clade</taxon>
        <taxon>Panicoideae</taxon>
        <taxon>Andropogonodae</taxon>
        <taxon>Paspaleae</taxon>
        <taxon>Paspalinae</taxon>
        <taxon>Paspalum</taxon>
    </lineage>
</organism>
<keyword evidence="1" id="KW-0347">Helicase</keyword>
<sequence>EELSYDIAQLLIESETYIANLNLEQMHAFQTIVTAVLDHRPSFFFVSGYGGTGKTYLWNTILAHLRSQRKIVLCVASSGVASLLLPGGRTAHSRFKIPCELDASAVCDIRRGTHLSELIECTDLIIWDEALMTHRHAFEALDRSLRDISSRQSEAAANLVFGGKILPVIEGGSKPEIINAAIVNSSLWRHVVVLTLTTNMRVISSSLDPVTQQEVAEFSKWVIDIGEGKIKATARDGETEPAWIQIPHDLLLMTRKL</sequence>